<evidence type="ECO:0000313" key="1">
    <source>
        <dbReference type="EMBL" id="CAI2173174.1"/>
    </source>
</evidence>
<dbReference type="Proteomes" id="UP001153678">
    <property type="component" value="Unassembled WGS sequence"/>
</dbReference>
<accession>A0A9W4SN84</accession>
<comment type="caution">
    <text evidence="1">The sequence shown here is derived from an EMBL/GenBank/DDBJ whole genome shotgun (WGS) entry which is preliminary data.</text>
</comment>
<name>A0A9W4SN84_9GLOM</name>
<organism evidence="1 2">
    <name type="scientific">Funneliformis geosporum</name>
    <dbReference type="NCBI Taxonomy" id="1117311"/>
    <lineage>
        <taxon>Eukaryota</taxon>
        <taxon>Fungi</taxon>
        <taxon>Fungi incertae sedis</taxon>
        <taxon>Mucoromycota</taxon>
        <taxon>Glomeromycotina</taxon>
        <taxon>Glomeromycetes</taxon>
        <taxon>Glomerales</taxon>
        <taxon>Glomeraceae</taxon>
        <taxon>Funneliformis</taxon>
    </lineage>
</organism>
<sequence length="91" mass="10435">MDGENHQHIFNVHISSPRVILPLPPQTLKHQIFSLITSRSDGTGIDKRDLTFNEYVDDSDVDLEEAKRGKQGSRLIIEEINQMRAEYTKIS</sequence>
<reference evidence="1" key="1">
    <citation type="submission" date="2022-08" db="EMBL/GenBank/DDBJ databases">
        <authorList>
            <person name="Kallberg Y."/>
            <person name="Tangrot J."/>
            <person name="Rosling A."/>
        </authorList>
    </citation>
    <scope>NUCLEOTIDE SEQUENCE</scope>
    <source>
        <strain evidence="1">Wild A</strain>
    </source>
</reference>
<protein>
    <submittedName>
        <fullName evidence="1">15649_t:CDS:1</fullName>
    </submittedName>
</protein>
<evidence type="ECO:0000313" key="2">
    <source>
        <dbReference type="Proteomes" id="UP001153678"/>
    </source>
</evidence>
<keyword evidence="2" id="KW-1185">Reference proteome</keyword>
<dbReference type="AlphaFoldDB" id="A0A9W4SN84"/>
<gene>
    <name evidence="1" type="ORF">FWILDA_LOCUS5953</name>
</gene>
<dbReference type="EMBL" id="CAMKVN010001027">
    <property type="protein sequence ID" value="CAI2173174.1"/>
    <property type="molecule type" value="Genomic_DNA"/>
</dbReference>
<proteinExistence type="predicted"/>